<accession>A0A6V7H2V9</accession>
<gene>
    <name evidence="1" type="ORF">MHI_LOCUS287240</name>
</gene>
<sequence length="98" mass="10917">TATLETAVQRFRRSGIFPFNTNLFPDRLSETTNCQDTAASENIRRAALMEDLSLTSTETKSFLSTSKDAEIVPSISKDIELVPSSSQNIDYKSTFTFN</sequence>
<feature type="non-terminal residue" evidence="1">
    <location>
        <position position="1"/>
    </location>
</feature>
<organism evidence="1 2">
    <name type="scientific">Heterotrigona itama</name>
    <dbReference type="NCBI Taxonomy" id="395501"/>
    <lineage>
        <taxon>Eukaryota</taxon>
        <taxon>Metazoa</taxon>
        <taxon>Ecdysozoa</taxon>
        <taxon>Arthropoda</taxon>
        <taxon>Hexapoda</taxon>
        <taxon>Insecta</taxon>
        <taxon>Pterygota</taxon>
        <taxon>Neoptera</taxon>
        <taxon>Endopterygota</taxon>
        <taxon>Hymenoptera</taxon>
        <taxon>Apocrita</taxon>
        <taxon>Aculeata</taxon>
        <taxon>Apoidea</taxon>
        <taxon>Anthophila</taxon>
        <taxon>Apidae</taxon>
        <taxon>Heterotrigona</taxon>
    </lineage>
</organism>
<dbReference type="Proteomes" id="UP000752696">
    <property type="component" value="Unassembled WGS sequence"/>
</dbReference>
<comment type="caution">
    <text evidence="1">The sequence shown here is derived from an EMBL/GenBank/DDBJ whole genome shotgun (WGS) entry which is preliminary data.</text>
</comment>
<evidence type="ECO:0000313" key="2">
    <source>
        <dbReference type="Proteomes" id="UP000752696"/>
    </source>
</evidence>
<dbReference type="EMBL" id="CAJDYZ010005250">
    <property type="protein sequence ID" value="CAD1472334.1"/>
    <property type="molecule type" value="Genomic_DNA"/>
</dbReference>
<name>A0A6V7H2V9_9HYME</name>
<protein>
    <submittedName>
        <fullName evidence="1">Uncharacterized protein</fullName>
    </submittedName>
</protein>
<proteinExistence type="predicted"/>
<dbReference type="AlphaFoldDB" id="A0A6V7H2V9"/>
<reference evidence="1" key="1">
    <citation type="submission" date="2020-07" db="EMBL/GenBank/DDBJ databases">
        <authorList>
            <person name="Nazaruddin N."/>
        </authorList>
    </citation>
    <scope>NUCLEOTIDE SEQUENCE</scope>
</reference>
<dbReference type="OrthoDB" id="8194222at2759"/>
<evidence type="ECO:0000313" key="1">
    <source>
        <dbReference type="EMBL" id="CAD1472334.1"/>
    </source>
</evidence>
<keyword evidence="2" id="KW-1185">Reference proteome</keyword>